<evidence type="ECO:0000313" key="2">
    <source>
        <dbReference type="Proteomes" id="UP000705379"/>
    </source>
</evidence>
<dbReference type="EMBL" id="QTKU01000001">
    <property type="protein sequence ID" value="MBS8259722.1"/>
    <property type="molecule type" value="Genomic_DNA"/>
</dbReference>
<organism evidence="1 2">
    <name type="scientific">Roseibium polysiphoniae</name>
    <dbReference type="NCBI Taxonomy" id="2571221"/>
    <lineage>
        <taxon>Bacteria</taxon>
        <taxon>Pseudomonadati</taxon>
        <taxon>Pseudomonadota</taxon>
        <taxon>Alphaproteobacteria</taxon>
        <taxon>Hyphomicrobiales</taxon>
        <taxon>Stappiaceae</taxon>
        <taxon>Roseibium</taxon>
    </lineage>
</organism>
<proteinExistence type="predicted"/>
<comment type="caution">
    <text evidence="1">The sequence shown here is derived from an EMBL/GenBank/DDBJ whole genome shotgun (WGS) entry which is preliminary data.</text>
</comment>
<evidence type="ECO:0000313" key="1">
    <source>
        <dbReference type="EMBL" id="MBS8259722.1"/>
    </source>
</evidence>
<evidence type="ECO:0008006" key="3">
    <source>
        <dbReference type="Google" id="ProtNLM"/>
    </source>
</evidence>
<dbReference type="Proteomes" id="UP000705379">
    <property type="component" value="Unassembled WGS sequence"/>
</dbReference>
<dbReference type="AlphaFoldDB" id="A0A944CC58"/>
<sequence>MEIHEVLGVEPVEATDPAAALNDMTIIVQLRGVVVDGEEEEDFVFGLNPMTEREKDFWAAKLAEYDATYNSAMAAWTAAREEGAVPAGSEPDYLPPSNGSNEQKVRDALALWLAEEGNEIPGYAPPPPTTEEVIEERARRLAQGLEYDFGDVRGVHKIGTTEADMAGWDEVAKGAQAAINLGASGSSFTIVTETGPAAVTAMEFQAILAAATAFRQPIWASSFALQVMDPIPEDYADDVHWP</sequence>
<reference evidence="1" key="2">
    <citation type="journal article" date="2021" name="Microorganisms">
        <title>Bacterial Dimethylsulfoniopropionate Biosynthesis in the East China Sea.</title>
        <authorList>
            <person name="Liu J."/>
            <person name="Zhang Y."/>
            <person name="Liu J."/>
            <person name="Zhong H."/>
            <person name="Williams B.T."/>
            <person name="Zheng Y."/>
            <person name="Curson A.R.J."/>
            <person name="Sun C."/>
            <person name="Sun H."/>
            <person name="Song D."/>
            <person name="Wagner Mackenzie B."/>
            <person name="Bermejo Martinez A."/>
            <person name="Todd J.D."/>
            <person name="Zhang X.H."/>
        </authorList>
    </citation>
    <scope>NUCLEOTIDE SEQUENCE</scope>
    <source>
        <strain evidence="1">AESS21</strain>
    </source>
</reference>
<name>A0A944CC58_9HYPH</name>
<dbReference type="RefSeq" id="WP_213215285.1">
    <property type="nucleotide sequence ID" value="NZ_QTKU01000001.1"/>
</dbReference>
<protein>
    <recommendedName>
        <fullName evidence="3">DUF4376 domain-containing protein</fullName>
    </recommendedName>
</protein>
<reference evidence="1" key="1">
    <citation type="submission" date="2018-08" db="EMBL/GenBank/DDBJ databases">
        <authorList>
            <person name="Jin W."/>
            <person name="Wang H."/>
            <person name="Yang Y."/>
            <person name="Li M."/>
            <person name="Liu J."/>
        </authorList>
    </citation>
    <scope>NUCLEOTIDE SEQUENCE</scope>
    <source>
        <strain evidence="1">AESS21</strain>
    </source>
</reference>
<accession>A0A944CC58</accession>
<gene>
    <name evidence="1" type="ORF">DYI23_05775</name>
</gene>